<dbReference type="RefSeq" id="WP_108783892.1">
    <property type="nucleotide sequence ID" value="NZ_OMKW01000006.1"/>
</dbReference>
<dbReference type="InterPro" id="IPR000843">
    <property type="entry name" value="HTH_LacI"/>
</dbReference>
<protein>
    <submittedName>
        <fullName evidence="5">HTH-type transcriptional regulator DegA</fullName>
    </submittedName>
</protein>
<dbReference type="SMART" id="SM00354">
    <property type="entry name" value="HTH_LACI"/>
    <property type="match status" value="1"/>
</dbReference>
<dbReference type="CDD" id="cd01392">
    <property type="entry name" value="HTH_LacI"/>
    <property type="match status" value="1"/>
</dbReference>
<dbReference type="PROSITE" id="PS50932">
    <property type="entry name" value="HTH_LACI_2"/>
    <property type="match status" value="1"/>
</dbReference>
<dbReference type="SUPFAM" id="SSF47413">
    <property type="entry name" value="lambda repressor-like DNA-binding domains"/>
    <property type="match status" value="1"/>
</dbReference>
<dbReference type="OrthoDB" id="9805774at2"/>
<name>A0A2R8AG51_9RHOB</name>
<evidence type="ECO:0000313" key="5">
    <source>
        <dbReference type="EMBL" id="SPF31176.1"/>
    </source>
</evidence>
<evidence type="ECO:0000256" key="2">
    <source>
        <dbReference type="ARBA" id="ARBA00023125"/>
    </source>
</evidence>
<dbReference type="InterPro" id="IPR028082">
    <property type="entry name" value="Peripla_BP_I"/>
</dbReference>
<dbReference type="GO" id="GO:0003700">
    <property type="term" value="F:DNA-binding transcription factor activity"/>
    <property type="evidence" value="ECO:0007669"/>
    <property type="project" value="TreeGrafter"/>
</dbReference>
<proteinExistence type="predicted"/>
<dbReference type="Pfam" id="PF00356">
    <property type="entry name" value="LacI"/>
    <property type="match status" value="1"/>
</dbReference>
<keyword evidence="6" id="KW-1185">Reference proteome</keyword>
<keyword evidence="1" id="KW-0805">Transcription regulation</keyword>
<dbReference type="SUPFAM" id="SSF53822">
    <property type="entry name" value="Periplasmic binding protein-like I"/>
    <property type="match status" value="1"/>
</dbReference>
<keyword evidence="2" id="KW-0238">DNA-binding</keyword>
<keyword evidence="3" id="KW-0804">Transcription</keyword>
<reference evidence="5 6" key="1">
    <citation type="submission" date="2018-03" db="EMBL/GenBank/DDBJ databases">
        <authorList>
            <person name="Keele B.F."/>
        </authorList>
    </citation>
    <scope>NUCLEOTIDE SEQUENCE [LARGE SCALE GENOMIC DNA]</scope>
    <source>
        <strain evidence="5 6">CeCT 8812</strain>
    </source>
</reference>
<dbReference type="Gene3D" id="1.10.260.40">
    <property type="entry name" value="lambda repressor-like DNA-binding domains"/>
    <property type="match status" value="1"/>
</dbReference>
<dbReference type="EMBL" id="OMKW01000006">
    <property type="protein sequence ID" value="SPF31176.1"/>
    <property type="molecule type" value="Genomic_DNA"/>
</dbReference>
<dbReference type="CDD" id="cd06307">
    <property type="entry name" value="PBP1_sugar_binding"/>
    <property type="match status" value="1"/>
</dbReference>
<dbReference type="AlphaFoldDB" id="A0A2R8AG51"/>
<dbReference type="InterPro" id="IPR010982">
    <property type="entry name" value="Lambda_DNA-bd_dom_sf"/>
</dbReference>
<dbReference type="PANTHER" id="PTHR30146">
    <property type="entry name" value="LACI-RELATED TRANSCRIPTIONAL REPRESSOR"/>
    <property type="match status" value="1"/>
</dbReference>
<evidence type="ECO:0000256" key="3">
    <source>
        <dbReference type="ARBA" id="ARBA00023163"/>
    </source>
</evidence>
<sequence>MRPTTKDLAKAAGVSLASVDRVLNDRGGVGKKTVAAVHEAIERIGFTRNVSAANLARGKTYEFRFLLPEDGGEFVGKLYDRIDEASQMFEEEGIKVSTAAIPALDAHRTAAMLAEIGAKADGIALMSPDSPQVRDAALRLQKDGKHILKLFSGKGVDEIAPVGIDNKAAGATAAQILGRFTPSGPGEVLVFADTMSAQDSIERRLGFDAFLAERFPNLTALPSLETYRQPARAVTIASNAARNHSNVVAAYVMSPEAAVTVNALKVAFDLNNLTVIAHERTDYTEAALRAGEIDALIAQNPGHVVRSAIRQMRARCENRGIVASQEAIRIEILLEANL</sequence>
<evidence type="ECO:0000259" key="4">
    <source>
        <dbReference type="PROSITE" id="PS50932"/>
    </source>
</evidence>
<dbReference type="GO" id="GO:0000976">
    <property type="term" value="F:transcription cis-regulatory region binding"/>
    <property type="evidence" value="ECO:0007669"/>
    <property type="project" value="TreeGrafter"/>
</dbReference>
<accession>A0A2R8AG51</accession>
<feature type="domain" description="HTH lacI-type" evidence="4">
    <location>
        <begin position="3"/>
        <end position="57"/>
    </location>
</feature>
<dbReference type="InterPro" id="IPR025997">
    <property type="entry name" value="SBP_2_dom"/>
</dbReference>
<gene>
    <name evidence="5" type="primary">degA_2</name>
    <name evidence="5" type="ORF">POI8812_03527</name>
</gene>
<dbReference type="PANTHER" id="PTHR30146:SF152">
    <property type="entry name" value="TRANSCRIPTIONAL REGULATORY PROTEIN"/>
    <property type="match status" value="1"/>
</dbReference>
<evidence type="ECO:0000313" key="6">
    <source>
        <dbReference type="Proteomes" id="UP000244932"/>
    </source>
</evidence>
<dbReference type="Proteomes" id="UP000244932">
    <property type="component" value="Unassembled WGS sequence"/>
</dbReference>
<dbReference type="Gene3D" id="3.40.50.2300">
    <property type="match status" value="2"/>
</dbReference>
<evidence type="ECO:0000256" key="1">
    <source>
        <dbReference type="ARBA" id="ARBA00023015"/>
    </source>
</evidence>
<dbReference type="Pfam" id="PF13407">
    <property type="entry name" value="Peripla_BP_4"/>
    <property type="match status" value="1"/>
</dbReference>
<organism evidence="5 6">
    <name type="scientific">Pontivivens insulae</name>
    <dbReference type="NCBI Taxonomy" id="1639689"/>
    <lineage>
        <taxon>Bacteria</taxon>
        <taxon>Pseudomonadati</taxon>
        <taxon>Pseudomonadota</taxon>
        <taxon>Alphaproteobacteria</taxon>
        <taxon>Rhodobacterales</taxon>
        <taxon>Paracoccaceae</taxon>
        <taxon>Pontivivens</taxon>
    </lineage>
</organism>